<dbReference type="EMBL" id="SLWN01000021">
    <property type="protein sequence ID" value="TCO15694.1"/>
    <property type="molecule type" value="Genomic_DNA"/>
</dbReference>
<keyword evidence="2" id="KW-1185">Reference proteome</keyword>
<protein>
    <recommendedName>
        <fullName evidence="3">Mutator family transposase</fullName>
    </recommendedName>
</protein>
<comment type="caution">
    <text evidence="1">The sequence shown here is derived from an EMBL/GenBank/DDBJ whole genome shotgun (WGS) entry which is preliminary data.</text>
</comment>
<dbReference type="AlphaFoldDB" id="A0A4R2GXF1"/>
<dbReference type="Proteomes" id="UP000294508">
    <property type="component" value="Unassembled WGS sequence"/>
</dbReference>
<evidence type="ECO:0000313" key="2">
    <source>
        <dbReference type="Proteomes" id="UP000294508"/>
    </source>
</evidence>
<name>A0A4R2GXF1_9ACTN</name>
<proteinExistence type="predicted"/>
<evidence type="ECO:0000313" key="1">
    <source>
        <dbReference type="EMBL" id="TCO15694.1"/>
    </source>
</evidence>
<evidence type="ECO:0008006" key="3">
    <source>
        <dbReference type="Google" id="ProtNLM"/>
    </source>
</evidence>
<organism evidence="1 2">
    <name type="scientific">Kribbella steppae</name>
    <dbReference type="NCBI Taxonomy" id="2512223"/>
    <lineage>
        <taxon>Bacteria</taxon>
        <taxon>Bacillati</taxon>
        <taxon>Actinomycetota</taxon>
        <taxon>Actinomycetes</taxon>
        <taxon>Propionibacteriales</taxon>
        <taxon>Kribbellaceae</taxon>
        <taxon>Kribbella</taxon>
    </lineage>
</organism>
<gene>
    <name evidence="1" type="ORF">EV652_12167</name>
</gene>
<accession>A0A4R2GXF1</accession>
<sequence>MSGQARGDFPNEQTALNCIYLGVMSLDPTGTGRRRWTMRWKTALNAFEIAFDGRLAGPSSGGSY</sequence>
<reference evidence="1 2" key="1">
    <citation type="journal article" date="2015" name="Stand. Genomic Sci.">
        <title>Genomic Encyclopedia of Bacterial and Archaeal Type Strains, Phase III: the genomes of soil and plant-associated and newly described type strains.</title>
        <authorList>
            <person name="Whitman W.B."/>
            <person name="Woyke T."/>
            <person name="Klenk H.P."/>
            <person name="Zhou Y."/>
            <person name="Lilburn T.G."/>
            <person name="Beck B.J."/>
            <person name="De Vos P."/>
            <person name="Vandamme P."/>
            <person name="Eisen J.A."/>
            <person name="Garrity G."/>
            <person name="Hugenholtz P."/>
            <person name="Kyrpides N.C."/>
        </authorList>
    </citation>
    <scope>NUCLEOTIDE SEQUENCE [LARGE SCALE GENOMIC DNA]</scope>
    <source>
        <strain evidence="1 2">VKM Ac-2572</strain>
    </source>
</reference>